<protein>
    <submittedName>
        <fullName evidence="3">Uncharacterized protein</fullName>
    </submittedName>
</protein>
<proteinExistence type="predicted"/>
<accession>A0A6M3JVU1</accession>
<organism evidence="3">
    <name type="scientific">viral metagenome</name>
    <dbReference type="NCBI Taxonomy" id="1070528"/>
    <lineage>
        <taxon>unclassified sequences</taxon>
        <taxon>metagenomes</taxon>
        <taxon>organismal metagenomes</taxon>
    </lineage>
</organism>
<keyword evidence="1" id="KW-0812">Transmembrane</keyword>
<keyword evidence="1" id="KW-0472">Membrane</keyword>
<dbReference type="EMBL" id="MT142033">
    <property type="protein sequence ID" value="QJA73518.1"/>
    <property type="molecule type" value="Genomic_DNA"/>
</dbReference>
<feature type="transmembrane region" description="Helical" evidence="1">
    <location>
        <begin position="74"/>
        <end position="96"/>
    </location>
</feature>
<name>A0A6M3JVU1_9ZZZZ</name>
<evidence type="ECO:0000256" key="1">
    <source>
        <dbReference type="SAM" id="Phobius"/>
    </source>
</evidence>
<reference evidence="3" key="1">
    <citation type="submission" date="2020-03" db="EMBL/GenBank/DDBJ databases">
        <title>The deep terrestrial virosphere.</title>
        <authorList>
            <person name="Holmfeldt K."/>
            <person name="Nilsson E."/>
            <person name="Simone D."/>
            <person name="Lopez-Fernandez M."/>
            <person name="Wu X."/>
            <person name="de Brujin I."/>
            <person name="Lundin D."/>
            <person name="Andersson A."/>
            <person name="Bertilsson S."/>
            <person name="Dopson M."/>
        </authorList>
    </citation>
    <scope>NUCLEOTIDE SEQUENCE</scope>
    <source>
        <strain evidence="3">MM415A02328</strain>
        <strain evidence="2">MM415B01222</strain>
    </source>
</reference>
<evidence type="ECO:0000313" key="3">
    <source>
        <dbReference type="EMBL" id="QJA73518.1"/>
    </source>
</evidence>
<evidence type="ECO:0000313" key="2">
    <source>
        <dbReference type="EMBL" id="QJA59855.1"/>
    </source>
</evidence>
<sequence length="116" mass="13228">MTIERAAYLVIMAMSAVVLVILLVAAYIKPPWWTKSCTFTQSQGDHLDQGWVIPCIAVSLLVAFLVALAGYDVLWLMLVATIVTFLATWFGSLWLSHKLHWDKRPRGWIYEDMLDD</sequence>
<feature type="transmembrane region" description="Helical" evidence="1">
    <location>
        <begin position="6"/>
        <end position="28"/>
    </location>
</feature>
<keyword evidence="1" id="KW-1133">Transmembrane helix</keyword>
<dbReference type="AlphaFoldDB" id="A0A6M3JVU1"/>
<dbReference type="EMBL" id="MT141387">
    <property type="protein sequence ID" value="QJA59855.1"/>
    <property type="molecule type" value="Genomic_DNA"/>
</dbReference>
<feature type="transmembrane region" description="Helical" evidence="1">
    <location>
        <begin position="49"/>
        <end position="68"/>
    </location>
</feature>
<gene>
    <name evidence="3" type="ORF">MM415A02328_0005</name>
    <name evidence="2" type="ORF">MM415B01222_0001</name>
</gene>